<dbReference type="Proteomes" id="UP000000547">
    <property type="component" value="Chromosome"/>
</dbReference>
<organism evidence="1 2">
    <name type="scientific">Colwellia psychrerythraea (strain 34H / ATCC BAA-681)</name>
    <name type="common">Vibrio psychroerythus</name>
    <dbReference type="NCBI Taxonomy" id="167879"/>
    <lineage>
        <taxon>Bacteria</taxon>
        <taxon>Pseudomonadati</taxon>
        <taxon>Pseudomonadota</taxon>
        <taxon>Gammaproteobacteria</taxon>
        <taxon>Alteromonadales</taxon>
        <taxon>Colwelliaceae</taxon>
        <taxon>Colwellia</taxon>
    </lineage>
</organism>
<sequence>MQLSAQGKCYRVALMVDIFHYIARFKGQFMSVLIFSLFF</sequence>
<protein>
    <submittedName>
        <fullName evidence="1">Uncharacterized protein</fullName>
    </submittedName>
</protein>
<name>Q480Z6_COLP3</name>
<proteinExistence type="predicted"/>
<dbReference type="AlphaFoldDB" id="Q480Z6"/>
<evidence type="ECO:0000313" key="1">
    <source>
        <dbReference type="EMBL" id="AAZ25639.1"/>
    </source>
</evidence>
<gene>
    <name evidence="1" type="ordered locus">CPS_2659</name>
</gene>
<accession>Q480Z6</accession>
<dbReference type="KEGG" id="cps:CPS_2659"/>
<dbReference type="EMBL" id="CP000083">
    <property type="protein sequence ID" value="AAZ25639.1"/>
    <property type="molecule type" value="Genomic_DNA"/>
</dbReference>
<evidence type="ECO:0000313" key="2">
    <source>
        <dbReference type="Proteomes" id="UP000000547"/>
    </source>
</evidence>
<reference evidence="1" key="1">
    <citation type="journal article" date="2005" name="Proc. Natl. Acad. Sci. U.S.A.">
        <title>The psychrophilic lifestyle as revealed by the genome sequence of Colwellia psychrerythraea 34H through genomic and proteomic analyses.</title>
        <authorList>
            <person name="Methe B.A."/>
            <person name="Nelson K.E."/>
            <person name="Deming J.W."/>
            <person name="Momen B."/>
            <person name="Melamud E."/>
            <person name="Zhang X."/>
            <person name="Moult J."/>
            <person name="Madupu R."/>
            <person name="Nelson W.C."/>
            <person name="Dodson R.J."/>
            <person name="Brinkac L.M."/>
            <person name="Daugherty S.C."/>
            <person name="Durkin A.S."/>
            <person name="DeBoy R.T."/>
            <person name="Kolonay J.F."/>
            <person name="Sullivan S.A."/>
            <person name="Zhou L."/>
            <person name="Davidsen T.M."/>
            <person name="Wu M."/>
            <person name="Huston A.L."/>
            <person name="Lewis M."/>
            <person name="Weaver B."/>
            <person name="Weidman J.F."/>
            <person name="Khouri H."/>
            <person name="Utterback T.R."/>
            <person name="Feldblyum T.V."/>
            <person name="Fraser C.M."/>
        </authorList>
    </citation>
    <scope>NUCLEOTIDE SEQUENCE [LARGE SCALE GENOMIC DNA]</scope>
    <source>
        <strain evidence="1">34H</strain>
    </source>
</reference>
<dbReference type="HOGENOM" id="CLU_3307981_0_0_6"/>